<dbReference type="InterPro" id="IPR024079">
    <property type="entry name" value="MetalloPept_cat_dom_sf"/>
</dbReference>
<comment type="caution">
    <text evidence="4">The sequence shown here is derived from an EMBL/GenBank/DDBJ whole genome shotgun (WGS) entry which is preliminary data.</text>
</comment>
<dbReference type="GO" id="GO:0004622">
    <property type="term" value="F:phosphatidylcholine lysophospholipase activity"/>
    <property type="evidence" value="ECO:0007669"/>
    <property type="project" value="TreeGrafter"/>
</dbReference>
<dbReference type="InterPro" id="IPR013517">
    <property type="entry name" value="FG-GAP"/>
</dbReference>
<dbReference type="InterPro" id="IPR013830">
    <property type="entry name" value="SGNH_hydro"/>
</dbReference>
<keyword evidence="1 2" id="KW-0732">Signal</keyword>
<dbReference type="Pfam" id="PF13472">
    <property type="entry name" value="Lipase_GDSL_2"/>
    <property type="match status" value="1"/>
</dbReference>
<feature type="signal peptide" evidence="2">
    <location>
        <begin position="1"/>
        <end position="23"/>
    </location>
</feature>
<dbReference type="AlphaFoldDB" id="A0A9W8YHA3"/>
<organism evidence="4 5">
    <name type="scientific">Neocucurbitaria cava</name>
    <dbReference type="NCBI Taxonomy" id="798079"/>
    <lineage>
        <taxon>Eukaryota</taxon>
        <taxon>Fungi</taxon>
        <taxon>Dikarya</taxon>
        <taxon>Ascomycota</taxon>
        <taxon>Pezizomycotina</taxon>
        <taxon>Dothideomycetes</taxon>
        <taxon>Pleosporomycetidae</taxon>
        <taxon>Pleosporales</taxon>
        <taxon>Pleosporineae</taxon>
        <taxon>Cucurbitariaceae</taxon>
        <taxon>Neocucurbitaria</taxon>
    </lineage>
</organism>
<dbReference type="Gene3D" id="3.40.50.1110">
    <property type="entry name" value="SGNH hydrolase"/>
    <property type="match status" value="1"/>
</dbReference>
<gene>
    <name evidence="4" type="ORF">N0V83_000737</name>
</gene>
<dbReference type="InterPro" id="IPR028994">
    <property type="entry name" value="Integrin_alpha_N"/>
</dbReference>
<dbReference type="Proteomes" id="UP001140560">
    <property type="component" value="Unassembled WGS sequence"/>
</dbReference>
<sequence>MRHSFGALHALLISSINFYWASAIPLQFSNETADYDFRNTHPSYNPRQVESRDDKVLLRVMPLGASITQGIVAGMDEGSDEGYRRLLRDQLRYWGYEVNMVGSRAHGNFADHQHEGHPGYQIAAIDAIAKNSYTSRKPNLVLINAGTNDCVQADDRNYTPLPGGTEFVQGTKDRVKSMIQNIFDASEGVTIIMSTLINNQVSAANNYIDIANTGYRELVVEMQGQGAKLEMADMNTGFITLDDHSDVTHPNANGYEKMAAVWAAAFKKVEARGWLVAPIDSGNASDSSCYPTPEGFRGPVQTQQGSGYSDGGYTHSSSLDATTTYHGAAPRSLVGEWNHFHFAQLVSSGGDEDKGKPLDELIRILDPEDRKLNNLPYMSYQLNTGDGSFDAWYTAVKIVEDGTPECLSRGVRFGDINGDGLDDFICINSAGSLYVSLNRGGSPPKFEYIGLIREDIYTQANVRLADIDGDGRLDYCGLDGRGGMSCFRNGGTGDAPIAKYGGFWQGMLLDGGGTTFDDNVIALPDAYGGLNLVDINGDGRADWVYFYPDTSSVIYINQRGSKRDDGKGLHPHWVKALSAIGGWAGDDIVNTTDLLFGNIYGSGRADLVRVEQVGKNFDYKFNFHRNTGDGGRKVRGDGANYCSMYGRGYDDYLWVWEGGMIDLFENVNPGSEYMWYNRGRILETATDRKWIQFGDWDGDGLCDVLATDRATGNVRMWRNKGASGGKPTFENPVEVVSGGLCPQDWNPNPTDLAVRFGDLNGDGRVDYLCMDPDGRTRGWLNKASGVEAMNPNQIKVSVGFDRANHRWADVNGDGLVDFLWVDKHTGNVQTWINGGIKSALDSSMYWDQQPDIWMSGVERGANIHFPKLGGTAWTYFNEACGTGDGNAGGPDDGTITDPNLPTVPGDDGGDGDGGSTLCPRADANCVEPEQAVIAAASSKYPRVDWVKTAETCKEPTFSGLVATHGRAIDMYQLTGSDLTTTFQTTGFNRYFVQSTSWLEVDAFTSQSGKYAAVLDWAAGQPPPGGKQSDRITYYCKDPSWVTSSDDKCWETGNEKVGIGAKTFVLPTKNPNCQRCMQMTLCPAFFTQSNVDDITATSHRVEELPYQKGISFSSREHTLIHEWFHNSLNDAQPSTIYSVTDMKAYLASEGGYAQMYGAGITSQWAWQGFGSGPIVSGSIDTSTMNNADSFAWMISYNWYEKAWGWTDDGRWKDQWRVPQKRGISAIWKRLSEAVWGKGKE</sequence>
<dbReference type="EMBL" id="JAPEUY010000001">
    <property type="protein sequence ID" value="KAJ4377907.1"/>
    <property type="molecule type" value="Genomic_DNA"/>
</dbReference>
<dbReference type="Pfam" id="PF13517">
    <property type="entry name" value="FG-GAP_3"/>
    <property type="match status" value="2"/>
</dbReference>
<evidence type="ECO:0000259" key="3">
    <source>
        <dbReference type="Pfam" id="PF13472"/>
    </source>
</evidence>
<dbReference type="CDD" id="cd01833">
    <property type="entry name" value="XynB_like"/>
    <property type="match status" value="1"/>
</dbReference>
<evidence type="ECO:0000256" key="1">
    <source>
        <dbReference type="ARBA" id="ARBA00022729"/>
    </source>
</evidence>
<evidence type="ECO:0000313" key="5">
    <source>
        <dbReference type="Proteomes" id="UP001140560"/>
    </source>
</evidence>
<keyword evidence="5" id="KW-1185">Reference proteome</keyword>
<protein>
    <recommendedName>
        <fullName evidence="3">SGNH hydrolase-type esterase domain-containing protein</fullName>
    </recommendedName>
</protein>
<name>A0A9W8YHA3_9PLEO</name>
<dbReference type="Gene3D" id="3.40.390.10">
    <property type="entry name" value="Collagenase (Catalytic Domain)"/>
    <property type="match status" value="1"/>
</dbReference>
<dbReference type="GO" id="GO:0008237">
    <property type="term" value="F:metallopeptidase activity"/>
    <property type="evidence" value="ECO:0007669"/>
    <property type="project" value="InterPro"/>
</dbReference>
<feature type="domain" description="SGNH hydrolase-type esterase" evidence="3">
    <location>
        <begin position="63"/>
        <end position="256"/>
    </location>
</feature>
<proteinExistence type="predicted"/>
<evidence type="ECO:0000256" key="2">
    <source>
        <dbReference type="SAM" id="SignalP"/>
    </source>
</evidence>
<dbReference type="InterPro" id="IPR051532">
    <property type="entry name" value="Ester_Hydrolysis_Enzymes"/>
</dbReference>
<dbReference type="InterPro" id="IPR036514">
    <property type="entry name" value="SGNH_hydro_sf"/>
</dbReference>
<accession>A0A9W8YHA3</accession>
<reference evidence="4" key="1">
    <citation type="submission" date="2022-10" db="EMBL/GenBank/DDBJ databases">
        <title>Tapping the CABI collections for fungal endophytes: first genome assemblies for Collariella, Neodidymelliopsis, Ascochyta clinopodiicola, Didymella pomorum, Didymosphaeria variabile, Neocosmospora piperis and Neocucurbitaria cava.</title>
        <authorList>
            <person name="Hill R."/>
        </authorList>
    </citation>
    <scope>NUCLEOTIDE SEQUENCE</scope>
    <source>
        <strain evidence="4">IMI 356814</strain>
    </source>
</reference>
<dbReference type="PANTHER" id="PTHR30383">
    <property type="entry name" value="THIOESTERASE 1/PROTEASE 1/LYSOPHOSPHOLIPASE L1"/>
    <property type="match status" value="1"/>
</dbReference>
<evidence type="ECO:0000313" key="4">
    <source>
        <dbReference type="EMBL" id="KAJ4377907.1"/>
    </source>
</evidence>
<dbReference type="OrthoDB" id="3915838at2759"/>
<dbReference type="SUPFAM" id="SSF69318">
    <property type="entry name" value="Integrin alpha N-terminal domain"/>
    <property type="match status" value="1"/>
</dbReference>
<dbReference type="PANTHER" id="PTHR30383:SF31">
    <property type="entry name" value="SGNH HYDROLASE-TYPE ESTERASE DOMAIN-CONTAINING PROTEIN-RELATED"/>
    <property type="match status" value="1"/>
</dbReference>
<feature type="chain" id="PRO_5040823980" description="SGNH hydrolase-type esterase domain-containing protein" evidence="2">
    <location>
        <begin position="24"/>
        <end position="1239"/>
    </location>
</feature>
<dbReference type="SUPFAM" id="SSF52266">
    <property type="entry name" value="SGNH hydrolase"/>
    <property type="match status" value="1"/>
</dbReference>